<evidence type="ECO:0000256" key="11">
    <source>
        <dbReference type="SAM" id="MobiDB-lite"/>
    </source>
</evidence>
<keyword evidence="8" id="KW-0804">Transcription</keyword>
<dbReference type="InterPro" id="IPR036236">
    <property type="entry name" value="Znf_C2H2_sf"/>
</dbReference>
<evidence type="ECO:0000256" key="8">
    <source>
        <dbReference type="ARBA" id="ARBA00023163"/>
    </source>
</evidence>
<sequence>MGENVQCPVCTLFLHAGMNLSDHLETHPKEQVIKALVQMTISGSGGSAASTALAASLSGGSAPKADPDEKPVPTTISTDSDATSNSATSGTSNFAVNDTAQISSQSFANAFCGISAINKPSITASAPSTSATLRASVDVAANANNKKLENKREIKTDPGSLSDKVQVSVTTAVAANGIGQVQLPGQFDDYAANRYHQMQQKQLATSQLEQRHQQQQQQQKNQLQKPKSHMDSASAHIEIAQQRNILPPPPPPMAAMPLVVGQVPNKLLHQSHSNNLFASNAAPHRHIQMHPIQQPHQQLQHQYQQQQHAHNQQQQQQQQQNLKIYYSTALPTPPPTLFPFHASTQLQHQKPPPAYGTAISQIRSQNNQNKNKHATTDKNHIQQQHQQLQQQHHQQLTRQIQQRVTMHATQSQALANCTPSLQQLHQHHQQHTLANIPTANAKATMAAKPTELLPPPPPPTRTPTNLHQLHQQQLPHTLSHFGAPVKAVPTVQQRVATDDIDASTTATSQTLPPSTTVTASAAANTPAIVTMSSSPGMRQIASPYNSLLMTAVQSPSSSSVLRYAESPVAHYLERDNGDFIVQETPKHIVECVEKDNGEFSVIERIYQSPLSVLHIHEDNEKEDDDDDDDADSDNGDIKDNDSKKVSTLDDTAKANEVIPMDIECEENLSDEQLRKANKSQMNVSAQVKEAETSSNKSTASADGKVQTKIYGSDKSDVASASSSSNTNTNCDRTTPQHCATSSAAHGDVSSEPSASSNSSANIDNESNMLPSCSTTNANQSNSAGTARKRSSKNTITVLSDVQLNLDEYLDLVGNIIASSKITAKSNTLPGTLPIPLLKVEKEEPPDDDYEVPTPQPEHEQHKFAERKQEFFETQKPLNDFQASTVIEPPTIANNKNETEKIVENNCSSNKVRINDSSENVKTADNAAMPATSATGTAMCSSHVTSVIRMATTSQQQQTQKDMAQQPTTASDATGTQSGSMFDNEAALAAQSQVTSIIIQDLSRQHIIQLQDEQHALNQPRPLHPMEDIHGLSQTQMDHTSKVEGQSPLHTRAPTSTTLPAQKRGPKKLIIKPKATKTDANANLNSNNINSNCNRNVDVKDINSQIIIEEALCEQPTTSTKAQMEMQEKIRQSQQDKEQPSHHTIAQKLIKSEPSSSAYDSNTNRISINGNQNLGHSILENHLTSNVDNTGAPIIQCKTEQVGGLQEAPTNFLQPFKEEDKDGSNSNDNAATDDARVLLDFANSKKHEAPHNVATNFLSATSIFSNTANKVNAPKPATLHPNSNTSSTESHAALRCEDEFIAHDDVQEVVISSSYSQSQSASDVPTSATSSTTTSHVRDLNLVQQQQQQQQQQHHHQQLQHQQQQQQQQHLHHNFTDYPFSFLYGHGGSVSGAGSGLQAADSKGGNFSAIYQQAAQDATTAATLASGSNTIHTDDSTSSTQQQQTHTSHFGGVHGGTGEMGSTASHWYHHALATANADFEAALAVDCNAAVDGGDVGKYLDLDTCKREVLVGMPGAPSSTSSSFAAATESSLAGGCTADALNIRTDEKMPAKGEISGQESNCDIENSWSQPMCGEISARFFKTTFPGIFQHENGWNHDEYFTVQDLSASAAASGAATGAAPSNRSGKSFDFRLPLEATTSAAANATGSGNSNFQLFARHTDVLPSTSTSNKKKRKRDSHGGSGTASGRVEKATVSRVQPTATITSQQLLFPQPQSSQQLQAHEQLQQLSQNAESASSSAAAAAATNGTASLGADQRRQRKKVYQCTHCTAEFPKLKDRNSHMILQHNYVRQNRRLICVQRPDAAAAAPDAIPSSSNAVPGGVDNVVVVNMAEGCSSSLVRSDSMEFLEDSKQDIVKIEVDNAYQPLAAAPAASTSTGNSESVDAKPELVDDKQGMALLPTSNANIAGDVGDIAGDALDTKPLLQPLAMTTPATKLAALYRMLVSYNISTLKDSHNLSEMEQKLIEQSIFFCYVCRRNFTSVKLYDAHLSEHPAQCFTCGKTFQRWKNFSLHLKRHLGWKEFGCNVCEKKFVVRSALVEHMRMHTGHTPLKCKVCGKYFKRYSNLTQHRKRHGKQIIRKKEYVCHCGEVLPSKARFLWHKETHDAKPKCCPYCCDRFVHANSLRRHIRLAHSDKFDYAEPMECPLCKQTFAKSSIKAHMATHSMDTQHDCAICNKSFSTKWNLKIHSWVHANRTSKPFKCEHCPKAFVREVDFKNHMNAHKQIKPYTCEYCGCKFIRKYNYMRHRREHHGNKKFTCDLCKKSFHRHYYLIEHRRIHTGERPFQCTICGKSSTTKTNHNKHLKIHHSRDPFTVEA</sequence>
<dbReference type="GeneID" id="105221904"/>
<organism evidence="13 14">
    <name type="scientific">Bactrocera dorsalis</name>
    <name type="common">Oriental fruit fly</name>
    <name type="synonym">Dacus dorsalis</name>
    <dbReference type="NCBI Taxonomy" id="27457"/>
    <lineage>
        <taxon>Eukaryota</taxon>
        <taxon>Metazoa</taxon>
        <taxon>Ecdysozoa</taxon>
        <taxon>Arthropoda</taxon>
        <taxon>Hexapoda</taxon>
        <taxon>Insecta</taxon>
        <taxon>Pterygota</taxon>
        <taxon>Neoptera</taxon>
        <taxon>Endopterygota</taxon>
        <taxon>Diptera</taxon>
        <taxon>Brachycera</taxon>
        <taxon>Muscomorpha</taxon>
        <taxon>Tephritoidea</taxon>
        <taxon>Tephritidae</taxon>
        <taxon>Bactrocera</taxon>
        <taxon>Bactrocera</taxon>
    </lineage>
</organism>
<dbReference type="Proteomes" id="UP001652620">
    <property type="component" value="Chromosome 2"/>
</dbReference>
<feature type="domain" description="C2H2-type" evidence="12">
    <location>
        <begin position="2252"/>
        <end position="2279"/>
    </location>
</feature>
<feature type="region of interest" description="Disordered" evidence="11">
    <location>
        <begin position="619"/>
        <end position="651"/>
    </location>
</feature>
<feature type="region of interest" description="Disordered" evidence="11">
    <location>
        <begin position="1126"/>
        <end position="1159"/>
    </location>
</feature>
<feature type="region of interest" description="Disordered" evidence="11">
    <location>
        <begin position="951"/>
        <end position="978"/>
    </location>
</feature>
<feature type="region of interest" description="Disordered" evidence="11">
    <location>
        <begin position="1311"/>
        <end position="1369"/>
    </location>
</feature>
<feature type="domain" description="C2H2-type" evidence="12">
    <location>
        <begin position="2106"/>
        <end position="2134"/>
    </location>
</feature>
<feature type="compositionally biased region" description="Low complexity" evidence="11">
    <location>
        <begin position="1311"/>
        <end position="1334"/>
    </location>
</feature>
<comment type="subcellular location">
    <subcellularLocation>
        <location evidence="1">Nucleus</location>
    </subcellularLocation>
</comment>
<feature type="region of interest" description="Disordered" evidence="11">
    <location>
        <begin position="677"/>
        <end position="791"/>
    </location>
</feature>
<feature type="compositionally biased region" description="Acidic residues" evidence="11">
    <location>
        <begin position="620"/>
        <end position="634"/>
    </location>
</feature>
<feature type="compositionally biased region" description="Low complexity" evidence="11">
    <location>
        <begin position="381"/>
        <end position="396"/>
    </location>
</feature>
<feature type="compositionally biased region" description="Low complexity" evidence="11">
    <location>
        <begin position="213"/>
        <end position="224"/>
    </location>
</feature>
<accession>A0ABM3J3D9</accession>
<reference evidence="14" key="2">
    <citation type="submission" date="2025-08" db="UniProtKB">
        <authorList>
            <consortium name="RefSeq"/>
        </authorList>
    </citation>
    <scope>IDENTIFICATION</scope>
    <source>
        <tissue evidence="14">Adult</tissue>
    </source>
</reference>
<feature type="domain" description="C2H2-type" evidence="12">
    <location>
        <begin position="2280"/>
        <end position="2307"/>
    </location>
</feature>
<evidence type="ECO:0000313" key="14">
    <source>
        <dbReference type="RefSeq" id="XP_049303753.1"/>
    </source>
</evidence>
<dbReference type="SUPFAM" id="SSF57667">
    <property type="entry name" value="beta-beta-alpha zinc fingers"/>
    <property type="match status" value="5"/>
</dbReference>
<evidence type="ECO:0000259" key="12">
    <source>
        <dbReference type="PROSITE" id="PS50157"/>
    </source>
</evidence>
<evidence type="ECO:0000256" key="3">
    <source>
        <dbReference type="ARBA" id="ARBA00022737"/>
    </source>
</evidence>
<reference evidence="13" key="1">
    <citation type="submission" date="2025-05" db="UniProtKB">
        <authorList>
            <consortium name="RefSeq"/>
        </authorList>
    </citation>
    <scope>NUCLEOTIDE SEQUENCE [LARGE SCALE GENOMIC DNA]</scope>
</reference>
<feature type="region of interest" description="Disordered" evidence="11">
    <location>
        <begin position="57"/>
        <end position="91"/>
    </location>
</feature>
<dbReference type="Pfam" id="PF00096">
    <property type="entry name" value="zf-C2H2"/>
    <property type="match status" value="6"/>
</dbReference>
<evidence type="ECO:0000313" key="13">
    <source>
        <dbReference type="Proteomes" id="UP001652620"/>
    </source>
</evidence>
<dbReference type="PROSITE" id="PS00028">
    <property type="entry name" value="ZINC_FINGER_C2H2_1"/>
    <property type="match status" value="11"/>
</dbReference>
<dbReference type="Gene3D" id="3.30.160.60">
    <property type="entry name" value="Classic Zinc Finger"/>
    <property type="match status" value="7"/>
</dbReference>
<evidence type="ECO:0000256" key="4">
    <source>
        <dbReference type="ARBA" id="ARBA00022771"/>
    </source>
</evidence>
<feature type="domain" description="C2H2-type" evidence="12">
    <location>
        <begin position="2048"/>
        <end position="2070"/>
    </location>
</feature>
<evidence type="ECO:0000256" key="2">
    <source>
        <dbReference type="ARBA" id="ARBA00022723"/>
    </source>
</evidence>
<feature type="region of interest" description="Disordered" evidence="11">
    <location>
        <begin position="293"/>
        <end position="320"/>
    </location>
</feature>
<keyword evidence="13" id="KW-1185">Reference proteome</keyword>
<feature type="compositionally biased region" description="Polar residues" evidence="11">
    <location>
        <begin position="768"/>
        <end position="784"/>
    </location>
</feature>
<feature type="domain" description="C2H2-type" evidence="12">
    <location>
        <begin position="2224"/>
        <end position="2251"/>
    </location>
</feature>
<keyword evidence="9" id="KW-0539">Nucleus</keyword>
<proteinExistence type="predicted"/>
<keyword evidence="5" id="KW-0862">Zinc</keyword>
<feature type="domain" description="C2H2-type" evidence="12">
    <location>
        <begin position="1992"/>
        <end position="2019"/>
    </location>
</feature>
<feature type="compositionally biased region" description="Low complexity" evidence="11">
    <location>
        <begin position="1435"/>
        <end position="1448"/>
    </location>
</feature>
<dbReference type="SMART" id="SM00355">
    <property type="entry name" value="ZnF_C2H2"/>
    <property type="match status" value="14"/>
</dbReference>
<feature type="region of interest" description="Disordered" evidence="11">
    <location>
        <begin position="1712"/>
        <end position="1740"/>
    </location>
</feature>
<feature type="compositionally biased region" description="Polar residues" evidence="11">
    <location>
        <begin position="968"/>
        <end position="978"/>
    </location>
</feature>
<keyword evidence="2" id="KW-0479">Metal-binding</keyword>
<feature type="compositionally biased region" description="Low complexity" evidence="11">
    <location>
        <begin position="749"/>
        <end position="767"/>
    </location>
</feature>
<keyword evidence="6" id="KW-0805">Transcription regulation</keyword>
<feature type="region of interest" description="Disordered" evidence="11">
    <location>
        <begin position="204"/>
        <end position="232"/>
    </location>
</feature>
<feature type="compositionally biased region" description="Basic and acidic residues" evidence="11">
    <location>
        <begin position="1126"/>
        <end position="1140"/>
    </location>
</feature>
<dbReference type="InterPro" id="IPR013087">
    <property type="entry name" value="Znf_C2H2_type"/>
</dbReference>
<feature type="domain" description="C2H2-type" evidence="12">
    <location>
        <begin position="2166"/>
        <end position="2193"/>
    </location>
</feature>
<feature type="domain" description="C2H2-type" evidence="12">
    <location>
        <begin position="2020"/>
        <end position="2047"/>
    </location>
</feature>
<evidence type="ECO:0000256" key="10">
    <source>
        <dbReference type="PROSITE-ProRule" id="PRU00042"/>
    </source>
</evidence>
<evidence type="ECO:0000256" key="5">
    <source>
        <dbReference type="ARBA" id="ARBA00022833"/>
    </source>
</evidence>
<evidence type="ECO:0000256" key="9">
    <source>
        <dbReference type="ARBA" id="ARBA00023242"/>
    </source>
</evidence>
<keyword evidence="7" id="KW-0238">DNA-binding</keyword>
<feature type="region of interest" description="Disordered" evidence="11">
    <location>
        <begin position="1044"/>
        <end position="1066"/>
    </location>
</feature>
<feature type="region of interest" description="Disordered" evidence="11">
    <location>
        <begin position="367"/>
        <end position="396"/>
    </location>
</feature>
<feature type="region of interest" description="Disordered" evidence="11">
    <location>
        <begin position="1428"/>
        <end position="1457"/>
    </location>
</feature>
<dbReference type="PANTHER" id="PTHR24383">
    <property type="entry name" value="ZINC FINGER PROTEIN"/>
    <property type="match status" value="1"/>
</dbReference>
<dbReference type="RefSeq" id="XP_049303753.1">
    <property type="nucleotide sequence ID" value="XM_049447796.1"/>
</dbReference>
<keyword evidence="3" id="KW-0677">Repeat</keyword>
<gene>
    <name evidence="14" type="primary">LOC105221904</name>
</gene>
<protein>
    <submittedName>
        <fullName evidence="14">Uncharacterized protein LOC105221904</fullName>
    </submittedName>
</protein>
<evidence type="ECO:0000256" key="6">
    <source>
        <dbReference type="ARBA" id="ARBA00023015"/>
    </source>
</evidence>
<feature type="compositionally biased region" description="Low complexity" evidence="11">
    <location>
        <begin position="1358"/>
        <end position="1368"/>
    </location>
</feature>
<dbReference type="PROSITE" id="PS50157">
    <property type="entry name" value="ZINC_FINGER_C2H2_2"/>
    <property type="match status" value="9"/>
</dbReference>
<feature type="compositionally biased region" description="Low complexity" evidence="11">
    <location>
        <begin position="74"/>
        <end position="91"/>
    </location>
</feature>
<keyword evidence="4 10" id="KW-0863">Zinc-finger</keyword>
<evidence type="ECO:0000256" key="1">
    <source>
        <dbReference type="ARBA" id="ARBA00004123"/>
    </source>
</evidence>
<feature type="region of interest" description="Disordered" evidence="11">
    <location>
        <begin position="1660"/>
        <end position="1694"/>
    </location>
</feature>
<feature type="compositionally biased region" description="Polar residues" evidence="11">
    <location>
        <begin position="725"/>
        <end position="743"/>
    </location>
</feature>
<evidence type="ECO:0000256" key="7">
    <source>
        <dbReference type="ARBA" id="ARBA00023125"/>
    </source>
</evidence>
<dbReference type="PANTHER" id="PTHR24383:SF20">
    <property type="entry name" value="C2H2-TYPE DOMAIN-CONTAINING PROTEIN"/>
    <property type="match status" value="1"/>
</dbReference>
<feature type="domain" description="C2H2-type" evidence="12">
    <location>
        <begin position="2196"/>
        <end position="2223"/>
    </location>
</feature>
<feature type="compositionally biased region" description="Basic and acidic residues" evidence="11">
    <location>
        <begin position="635"/>
        <end position="651"/>
    </location>
</feature>
<feature type="compositionally biased region" description="Low complexity" evidence="11">
    <location>
        <begin position="951"/>
        <end position="967"/>
    </location>
</feature>
<name>A0ABM3J3D9_BACDO</name>